<feature type="domain" description="Wzt C-terminal" evidence="1">
    <location>
        <begin position="3"/>
        <end position="115"/>
    </location>
</feature>
<reference evidence="2 3" key="1">
    <citation type="submission" date="2010-01" db="EMBL/GenBank/DDBJ databases">
        <authorList>
            <person name="Weinstock G."/>
            <person name="Sodergren E."/>
            <person name="Clifton S."/>
            <person name="Fulton L."/>
            <person name="Fulton B."/>
            <person name="Courtney L."/>
            <person name="Fronick C."/>
            <person name="Harrison M."/>
            <person name="Strong C."/>
            <person name="Farmer C."/>
            <person name="Delahaunty K."/>
            <person name="Markovic C."/>
            <person name="Hall O."/>
            <person name="Minx P."/>
            <person name="Tomlinson C."/>
            <person name="Mitreva M."/>
            <person name="Nelson J."/>
            <person name="Hou S."/>
            <person name="Wollam A."/>
            <person name="Pepin K.H."/>
            <person name="Johnson M."/>
            <person name="Bhonagiri V."/>
            <person name="Nash W.E."/>
            <person name="Warren W."/>
            <person name="Chinwalla A."/>
            <person name="Mardis E.R."/>
            <person name="Wilson R.K."/>
        </authorList>
    </citation>
    <scope>NUCLEOTIDE SEQUENCE [LARGE SCALE GENOMIC DNA]</scope>
    <source>
        <strain evidence="2 3">DSM 13479</strain>
    </source>
</reference>
<name>D3AIL5_9FIRM</name>
<comment type="caution">
    <text evidence="2">The sequence shown here is derived from an EMBL/GenBank/DDBJ whole genome shotgun (WGS) entry which is preliminary data.</text>
</comment>
<dbReference type="Pfam" id="PF14524">
    <property type="entry name" value="Wzt_C"/>
    <property type="match status" value="1"/>
</dbReference>
<sequence>MVGTEITHVKAGESFWIELEIAVNEEIKNGVIGIGINDDMGKMVFGLNTDMDAIHVPPIVKRRKISLLIKNVNLISGEYTIHASISDGREEIYDWYPVINRFFIDNESRFVGIFYLDHDWNFD</sequence>
<dbReference type="Gene3D" id="2.70.50.60">
    <property type="entry name" value="abc- transporter (atp binding component) like domain"/>
    <property type="match status" value="1"/>
</dbReference>
<proteinExistence type="predicted"/>
<dbReference type="Proteomes" id="UP000004968">
    <property type="component" value="Unassembled WGS sequence"/>
</dbReference>
<dbReference type="HOGENOM" id="CLU_2012117_0_0_9"/>
<protein>
    <recommendedName>
        <fullName evidence="1">Wzt C-terminal domain-containing protein</fullName>
    </recommendedName>
</protein>
<dbReference type="EMBL" id="ACIO01000281">
    <property type="protein sequence ID" value="EFC98341.1"/>
    <property type="molecule type" value="Genomic_DNA"/>
</dbReference>
<organism evidence="2 3">
    <name type="scientific">Hungatella hathewayi DSM 13479</name>
    <dbReference type="NCBI Taxonomy" id="566550"/>
    <lineage>
        <taxon>Bacteria</taxon>
        <taxon>Bacillati</taxon>
        <taxon>Bacillota</taxon>
        <taxon>Clostridia</taxon>
        <taxon>Lachnospirales</taxon>
        <taxon>Lachnospiraceae</taxon>
        <taxon>Hungatella</taxon>
    </lineage>
</organism>
<evidence type="ECO:0000313" key="2">
    <source>
        <dbReference type="EMBL" id="EFC98341.1"/>
    </source>
</evidence>
<dbReference type="CDD" id="cd10147">
    <property type="entry name" value="Wzt_C-like"/>
    <property type="match status" value="1"/>
</dbReference>
<evidence type="ECO:0000259" key="1">
    <source>
        <dbReference type="Pfam" id="PF14524"/>
    </source>
</evidence>
<evidence type="ECO:0000313" key="3">
    <source>
        <dbReference type="Proteomes" id="UP000004968"/>
    </source>
</evidence>
<dbReference type="RefSeq" id="WP_006773926.1">
    <property type="nucleotide sequence ID" value="NZ_GG667667.1"/>
</dbReference>
<gene>
    <name evidence="2" type="ORF">CLOSTHATH_03455</name>
</gene>
<dbReference type="AlphaFoldDB" id="D3AIL5"/>
<dbReference type="InterPro" id="IPR029439">
    <property type="entry name" value="Wzt_C"/>
</dbReference>
<accession>D3AIL5</accession>